<dbReference type="OrthoDB" id="3259161at2"/>
<reference evidence="3 4" key="1">
    <citation type="submission" date="2019-06" db="EMBL/GenBank/DDBJ databases">
        <title>Sequencing the genomes of 1000 actinobacteria strains.</title>
        <authorList>
            <person name="Klenk H.-P."/>
        </authorList>
    </citation>
    <scope>NUCLEOTIDE SEQUENCE [LARGE SCALE GENOMIC DNA]</scope>
    <source>
        <strain evidence="3 4">DSM 17305</strain>
    </source>
</reference>
<accession>A0A542ETZ2</accession>
<evidence type="ECO:0000313" key="4">
    <source>
        <dbReference type="Proteomes" id="UP000316298"/>
    </source>
</evidence>
<dbReference type="SUPFAM" id="SSF53474">
    <property type="entry name" value="alpha/beta-Hydrolases"/>
    <property type="match status" value="1"/>
</dbReference>
<sequence length="376" mass="40240">MIVSELLDERFRANHELLVAACDRLQAALDARTATDAQVKRLATIKELLVPVTATDVDADGNVVQVQRPRQFLTVDPDGKGRAVEVLGDLEHAKNVAVLVPGMGNSLDTFRGQSDRGGLIRDEAGPQDTAVVVWLDYDSPQGLLQAASKKAAIEGGPRLAECLTELDELKDPNADVTVVAHSYGTDVAGQAVIKGGARPTRLVMTGSPGIEKHIDEAADFVQPPTRLFTERAPGDYVSYSEWHGPDPANFPDAIRMATADPRGEDPVSVHWHNEYYRPNSEALRNIGRVVRGDLEHITTTSTGRGAETELAWAVPLNVAAHLASTAYDEVTSLDRGAAVAYDGVVAPGGPPQGSGAAGPRRAKMVERSGRAEGRRR</sequence>
<organism evidence="3 4">
    <name type="scientific">Kribbella jejuensis</name>
    <dbReference type="NCBI Taxonomy" id="236068"/>
    <lineage>
        <taxon>Bacteria</taxon>
        <taxon>Bacillati</taxon>
        <taxon>Actinomycetota</taxon>
        <taxon>Actinomycetes</taxon>
        <taxon>Propionibacteriales</taxon>
        <taxon>Kribbellaceae</taxon>
        <taxon>Kribbella</taxon>
    </lineage>
</organism>
<feature type="domain" description="DUF1023" evidence="2">
    <location>
        <begin position="76"/>
        <end position="239"/>
    </location>
</feature>
<dbReference type="Gene3D" id="3.40.50.1820">
    <property type="entry name" value="alpha/beta hydrolase"/>
    <property type="match status" value="1"/>
</dbReference>
<proteinExistence type="predicted"/>
<protein>
    <submittedName>
        <fullName evidence="3">Alpha/beta hydrolase family protein</fullName>
    </submittedName>
</protein>
<dbReference type="InterPro" id="IPR010427">
    <property type="entry name" value="DUF1023"/>
</dbReference>
<gene>
    <name evidence="3" type="ORF">FB475_2942</name>
</gene>
<dbReference type="GO" id="GO:0016787">
    <property type="term" value="F:hydrolase activity"/>
    <property type="evidence" value="ECO:0007669"/>
    <property type="project" value="UniProtKB-KW"/>
</dbReference>
<feature type="compositionally biased region" description="Basic and acidic residues" evidence="1">
    <location>
        <begin position="363"/>
        <end position="376"/>
    </location>
</feature>
<evidence type="ECO:0000313" key="3">
    <source>
        <dbReference type="EMBL" id="TQJ18790.1"/>
    </source>
</evidence>
<comment type="caution">
    <text evidence="3">The sequence shown here is derived from an EMBL/GenBank/DDBJ whole genome shotgun (WGS) entry which is preliminary data.</text>
</comment>
<evidence type="ECO:0000256" key="1">
    <source>
        <dbReference type="SAM" id="MobiDB-lite"/>
    </source>
</evidence>
<dbReference type="InterPro" id="IPR029058">
    <property type="entry name" value="AB_hydrolase_fold"/>
</dbReference>
<dbReference type="RefSeq" id="WP_141856313.1">
    <property type="nucleotide sequence ID" value="NZ_BAAAKA010000002.1"/>
</dbReference>
<dbReference type="AlphaFoldDB" id="A0A542ETZ2"/>
<keyword evidence="3" id="KW-0378">Hydrolase</keyword>
<name>A0A542ETZ2_9ACTN</name>
<feature type="region of interest" description="Disordered" evidence="1">
    <location>
        <begin position="344"/>
        <end position="376"/>
    </location>
</feature>
<keyword evidence="4" id="KW-1185">Reference proteome</keyword>
<dbReference type="EMBL" id="VFMM01000001">
    <property type="protein sequence ID" value="TQJ18790.1"/>
    <property type="molecule type" value="Genomic_DNA"/>
</dbReference>
<dbReference type="Pfam" id="PF06259">
    <property type="entry name" value="Abhydrolase_8"/>
    <property type="match status" value="1"/>
</dbReference>
<dbReference type="Proteomes" id="UP000316298">
    <property type="component" value="Unassembled WGS sequence"/>
</dbReference>
<evidence type="ECO:0000259" key="2">
    <source>
        <dbReference type="Pfam" id="PF06259"/>
    </source>
</evidence>